<dbReference type="KEGG" id="ppi:YSA_04279"/>
<dbReference type="Proteomes" id="UP000005268">
    <property type="component" value="Chromosome"/>
</dbReference>
<dbReference type="AlphaFoldDB" id="I3UUB3"/>
<protein>
    <submittedName>
        <fullName evidence="1">Uncharacterized protein</fullName>
    </submittedName>
</protein>
<proteinExistence type="predicted"/>
<reference evidence="1 2" key="1">
    <citation type="journal article" date="2012" name="J. Bacteriol.">
        <title>Complete Genome Sequence of the Naphthalene-Degrading Pseudomonas putida Strain ND6.</title>
        <authorList>
            <person name="Li S."/>
            <person name="Zhao H."/>
            <person name="Li Y."/>
            <person name="Niu S."/>
            <person name="Cai B."/>
        </authorList>
    </citation>
    <scope>NUCLEOTIDE SEQUENCE [LARGE SCALE GENOMIC DNA]</scope>
    <source>
        <strain evidence="1 2">ND6</strain>
    </source>
</reference>
<organism evidence="1 2">
    <name type="scientific">Pseudomonas putida ND6</name>
    <dbReference type="NCBI Taxonomy" id="231023"/>
    <lineage>
        <taxon>Bacteria</taxon>
        <taxon>Pseudomonadati</taxon>
        <taxon>Pseudomonadota</taxon>
        <taxon>Gammaproteobacteria</taxon>
        <taxon>Pseudomonadales</taxon>
        <taxon>Pseudomonadaceae</taxon>
        <taxon>Pseudomonas</taxon>
    </lineage>
</organism>
<accession>I3UUB3</accession>
<evidence type="ECO:0000313" key="1">
    <source>
        <dbReference type="EMBL" id="AFK69084.1"/>
    </source>
</evidence>
<gene>
    <name evidence="1" type="ORF">YSA_04279</name>
</gene>
<dbReference type="EMBL" id="CP003588">
    <property type="protein sequence ID" value="AFK69084.1"/>
    <property type="molecule type" value="Genomic_DNA"/>
</dbReference>
<evidence type="ECO:0000313" key="2">
    <source>
        <dbReference type="Proteomes" id="UP000005268"/>
    </source>
</evidence>
<sequence length="67" mass="7645">MLEQCTQETIVLQGSHVGIRKNSAGIFSDTSAKGTAMTMCFVYWMPQIKRFCIQKLRGHARYHGFYA</sequence>
<dbReference type="HOGENOM" id="CLU_2809198_0_0_6"/>
<name>I3UUB3_PSEPU</name>